<dbReference type="InterPro" id="IPR052580">
    <property type="entry name" value="Lipid_Hydrolase"/>
</dbReference>
<dbReference type="RefSeq" id="WP_116682454.1">
    <property type="nucleotide sequence ID" value="NZ_QURL01000003.1"/>
</dbReference>
<evidence type="ECO:0000256" key="1">
    <source>
        <dbReference type="ARBA" id="ARBA00023098"/>
    </source>
</evidence>
<feature type="short sequence motif" description="GXGXXG" evidence="2">
    <location>
        <begin position="15"/>
        <end position="20"/>
    </location>
</feature>
<accession>A0A371X4T2</accession>
<dbReference type="Gene3D" id="3.40.1090.10">
    <property type="entry name" value="Cytosolic phospholipase A2 catalytic domain"/>
    <property type="match status" value="1"/>
</dbReference>
<dbReference type="InterPro" id="IPR002641">
    <property type="entry name" value="PNPLA_dom"/>
</dbReference>
<gene>
    <name evidence="4" type="ORF">DYI37_06615</name>
</gene>
<keyword evidence="1 2" id="KW-0443">Lipid metabolism</keyword>
<keyword evidence="2" id="KW-0442">Lipid degradation</keyword>
<dbReference type="PANTHER" id="PTHR46394:SF1">
    <property type="entry name" value="PNPLA DOMAIN-CONTAINING PROTEIN"/>
    <property type="match status" value="1"/>
</dbReference>
<proteinExistence type="predicted"/>
<dbReference type="PROSITE" id="PS51635">
    <property type="entry name" value="PNPLA"/>
    <property type="match status" value="1"/>
</dbReference>
<dbReference type="InterPro" id="IPR057070">
    <property type="entry name" value="HKD_inactive"/>
</dbReference>
<evidence type="ECO:0000313" key="4">
    <source>
        <dbReference type="EMBL" id="RFC64034.1"/>
    </source>
</evidence>
<dbReference type="AlphaFoldDB" id="A0A371X4T2"/>
<reference evidence="4 5" key="1">
    <citation type="submission" date="2018-08" db="EMBL/GenBank/DDBJ databases">
        <title>Fulvimarina sp. 85, whole genome shotgun sequence.</title>
        <authorList>
            <person name="Tuo L."/>
        </authorList>
    </citation>
    <scope>NUCLEOTIDE SEQUENCE [LARGE SCALE GENOMIC DNA]</scope>
    <source>
        <strain evidence="4 5">85</strain>
    </source>
</reference>
<dbReference type="GO" id="GO:0016787">
    <property type="term" value="F:hydrolase activity"/>
    <property type="evidence" value="ECO:0007669"/>
    <property type="project" value="UniProtKB-UniRule"/>
</dbReference>
<dbReference type="Proteomes" id="UP000264310">
    <property type="component" value="Unassembled WGS sequence"/>
</dbReference>
<dbReference type="EMBL" id="QURL01000003">
    <property type="protein sequence ID" value="RFC64034.1"/>
    <property type="molecule type" value="Genomic_DNA"/>
</dbReference>
<comment type="caution">
    <text evidence="4">The sequence shown here is derived from an EMBL/GenBank/DDBJ whole genome shotgun (WGS) entry which is preliminary data.</text>
</comment>
<dbReference type="PANTHER" id="PTHR46394">
    <property type="entry name" value="ANNEXIN"/>
    <property type="match status" value="1"/>
</dbReference>
<evidence type="ECO:0000259" key="3">
    <source>
        <dbReference type="PROSITE" id="PS51635"/>
    </source>
</evidence>
<dbReference type="Pfam" id="PF01734">
    <property type="entry name" value="Patatin"/>
    <property type="match status" value="1"/>
</dbReference>
<evidence type="ECO:0000256" key="2">
    <source>
        <dbReference type="PROSITE-ProRule" id="PRU01161"/>
    </source>
</evidence>
<keyword evidence="5" id="KW-1185">Reference proteome</keyword>
<organism evidence="4 5">
    <name type="scientific">Fulvimarina endophytica</name>
    <dbReference type="NCBI Taxonomy" id="2293836"/>
    <lineage>
        <taxon>Bacteria</taxon>
        <taxon>Pseudomonadati</taxon>
        <taxon>Pseudomonadota</taxon>
        <taxon>Alphaproteobacteria</taxon>
        <taxon>Hyphomicrobiales</taxon>
        <taxon>Aurantimonadaceae</taxon>
        <taxon>Fulvimarina</taxon>
    </lineage>
</organism>
<dbReference type="GO" id="GO:0016042">
    <property type="term" value="P:lipid catabolic process"/>
    <property type="evidence" value="ECO:0007669"/>
    <property type="project" value="UniProtKB-UniRule"/>
</dbReference>
<dbReference type="OrthoDB" id="9807112at2"/>
<dbReference type="SUPFAM" id="SSF52151">
    <property type="entry name" value="FabD/lysophospholipase-like"/>
    <property type="match status" value="1"/>
</dbReference>
<keyword evidence="2" id="KW-0378">Hydrolase</keyword>
<feature type="active site" description="Proton acceptor" evidence="2">
    <location>
        <position position="203"/>
    </location>
</feature>
<dbReference type="Pfam" id="PF24402">
    <property type="entry name" value="iHKD"/>
    <property type="match status" value="1"/>
</dbReference>
<sequence>MRTFYFSNCMAAFEGGGVKGAAYAGAYEQAMAAGIRFSEVAGSSAGSVIAALIAAGASASSVRKRMLETDFAALLSPPQADEAPYKKSGLPLYASALLMAKGRWRDAIEAGGLHSSAALYSWMEKNLREVLTEQGRALPERPIHFRDLALPLYIVATDVAQKQPKLWSRSATPDESVALAVQSSCAIPLFFQPVTVGASVLVDGGAVSNLPTFVFPPNKGHHGRFAEKTLAFRLRSKPPLQSAGFKGALEYALSVADTLVTSATHIQQSLQDGIYTVEIDAGEVAATDFGLMTPELRQTLFDGGVTAMRKFVAGEREVVGRHRAAMRFEGFDERLHGYVHAFDEARSTIWISDTSTYWLWFVFPALAAAIRRGVQVRMATGPAPAGQEDDEVKRRALLRSMGCEVKECPVAFTGILVDYPGRNAMSVISSARGAVGTDFDYGTEVVRIYTSGDDLPIISSLGSSLTEQFSAEGSPQAANRFQIETMSHIELFGALRTVRYYEQARFELCELPLDGNLRVSQTRVKEFKLLQVAGLIEEINRTGIELFAPCRYRLPDGTTSIITPPIAEMTSQGPVLIEGHTRAYHAKQQGRTHLRAVMVHEVKAGLPAEPRPFVDLRISHETIKVAVNMQGRNPSLIRNIEEAVHA</sequence>
<feature type="domain" description="PNPLA" evidence="3">
    <location>
        <begin position="11"/>
        <end position="216"/>
    </location>
</feature>
<feature type="active site" description="Nucleophile" evidence="2">
    <location>
        <position position="44"/>
    </location>
</feature>
<dbReference type="InterPro" id="IPR016035">
    <property type="entry name" value="Acyl_Trfase/lysoPLipase"/>
</dbReference>
<dbReference type="SUPFAM" id="SSF56024">
    <property type="entry name" value="Phospholipase D/nuclease"/>
    <property type="match status" value="1"/>
</dbReference>
<dbReference type="CDD" id="cd00138">
    <property type="entry name" value="PLDc_SF"/>
    <property type="match status" value="1"/>
</dbReference>
<protein>
    <recommendedName>
        <fullName evidence="3">PNPLA domain-containing protein</fullName>
    </recommendedName>
</protein>
<feature type="short sequence motif" description="GXSXG" evidence="2">
    <location>
        <begin position="42"/>
        <end position="46"/>
    </location>
</feature>
<feature type="short sequence motif" description="DGA/G" evidence="2">
    <location>
        <begin position="203"/>
        <end position="205"/>
    </location>
</feature>
<name>A0A371X4T2_9HYPH</name>
<evidence type="ECO:0000313" key="5">
    <source>
        <dbReference type="Proteomes" id="UP000264310"/>
    </source>
</evidence>